<organism evidence="6 7">
    <name type="scientific">Schizothecium vesticola</name>
    <dbReference type="NCBI Taxonomy" id="314040"/>
    <lineage>
        <taxon>Eukaryota</taxon>
        <taxon>Fungi</taxon>
        <taxon>Dikarya</taxon>
        <taxon>Ascomycota</taxon>
        <taxon>Pezizomycotina</taxon>
        <taxon>Sordariomycetes</taxon>
        <taxon>Sordariomycetidae</taxon>
        <taxon>Sordariales</taxon>
        <taxon>Schizotheciaceae</taxon>
        <taxon>Schizothecium</taxon>
    </lineage>
</organism>
<name>A0AA40K4D7_9PEZI</name>
<protein>
    <recommendedName>
        <fullName evidence="5">LysM domain-containing protein</fullName>
    </recommendedName>
</protein>
<dbReference type="PANTHER" id="PTHR34997">
    <property type="entry name" value="AM15"/>
    <property type="match status" value="1"/>
</dbReference>
<evidence type="ECO:0000256" key="3">
    <source>
        <dbReference type="ARBA" id="ARBA00044955"/>
    </source>
</evidence>
<evidence type="ECO:0000259" key="5">
    <source>
        <dbReference type="PROSITE" id="PS51782"/>
    </source>
</evidence>
<reference evidence="6" key="1">
    <citation type="submission" date="2023-06" db="EMBL/GenBank/DDBJ databases">
        <title>Genome-scale phylogeny and comparative genomics of the fungal order Sordariales.</title>
        <authorList>
            <consortium name="Lawrence Berkeley National Laboratory"/>
            <person name="Hensen N."/>
            <person name="Bonometti L."/>
            <person name="Westerberg I."/>
            <person name="Brannstrom I.O."/>
            <person name="Guillou S."/>
            <person name="Cros-Aarteil S."/>
            <person name="Calhoun S."/>
            <person name="Haridas S."/>
            <person name="Kuo A."/>
            <person name="Mondo S."/>
            <person name="Pangilinan J."/>
            <person name="Riley R."/>
            <person name="LaButti K."/>
            <person name="Andreopoulos B."/>
            <person name="Lipzen A."/>
            <person name="Chen C."/>
            <person name="Yanf M."/>
            <person name="Daum C."/>
            <person name="Ng V."/>
            <person name="Clum A."/>
            <person name="Steindorff A."/>
            <person name="Ohm R."/>
            <person name="Martin F."/>
            <person name="Silar P."/>
            <person name="Natvig D."/>
            <person name="Lalanne C."/>
            <person name="Gautier V."/>
            <person name="Ament-velasquez S.L."/>
            <person name="Kruys A."/>
            <person name="Hutchinson M.I."/>
            <person name="Powell A.J."/>
            <person name="Barry K."/>
            <person name="Miller A.N."/>
            <person name="Grigoriev I.V."/>
            <person name="Debuchy R."/>
            <person name="Gladieux P."/>
            <person name="Thoren M.H."/>
            <person name="Johannesson H."/>
        </authorList>
    </citation>
    <scope>NUCLEOTIDE SEQUENCE</scope>
    <source>
        <strain evidence="6">SMH3187-1</strain>
    </source>
</reference>
<evidence type="ECO:0000313" key="6">
    <source>
        <dbReference type="EMBL" id="KAK0745455.1"/>
    </source>
</evidence>
<dbReference type="PANTHER" id="PTHR34997:SF1">
    <property type="entry name" value="PEPTIDOGLYCAN-BINDING LYSIN DOMAIN"/>
    <property type="match status" value="1"/>
</dbReference>
<evidence type="ECO:0000313" key="7">
    <source>
        <dbReference type="Proteomes" id="UP001172155"/>
    </source>
</evidence>
<dbReference type="InterPro" id="IPR052210">
    <property type="entry name" value="LysM1-like"/>
</dbReference>
<dbReference type="Gene3D" id="3.10.350.10">
    <property type="entry name" value="LysM domain"/>
    <property type="match status" value="4"/>
</dbReference>
<comment type="similarity">
    <text evidence="3">Belongs to the secreted LysM effector family.</text>
</comment>
<feature type="compositionally biased region" description="Low complexity" evidence="4">
    <location>
        <begin position="64"/>
        <end position="94"/>
    </location>
</feature>
<feature type="domain" description="LysM" evidence="5">
    <location>
        <begin position="193"/>
        <end position="239"/>
    </location>
</feature>
<proteinExistence type="inferred from homology"/>
<dbReference type="SUPFAM" id="SSF54106">
    <property type="entry name" value="LysM domain"/>
    <property type="match status" value="3"/>
</dbReference>
<dbReference type="PROSITE" id="PS51782">
    <property type="entry name" value="LYSM"/>
    <property type="match status" value="4"/>
</dbReference>
<feature type="non-terminal residue" evidence="6">
    <location>
        <position position="1"/>
    </location>
</feature>
<sequence>RRTVECYFYETPTGSDTCETLAANWGIDVDFFTKLNPVIKCPTLESGTQYCVLGEYTPDAPGATTSTTSTITKPTPTPTPSTSKTSTTSTPPVSTFTPTLPGIATNCNRFYKIALGDICDTIVSKAGITLAQLRAWNTEINASCSNLWLGYYICTGVTGNTPITTTTTQPPATLTPTPTNTPTLPGAVGNCNAWYKVSSGDSCEVTAAKNTITVDQLRSWNTQLGSTCNDLWLGYYAYVGVPGAATPIPGIVSNYKRYTLVVSGDSCEIVSQRYGINVNDFKKWNTYINAQCTNIWLGALVC</sequence>
<feature type="domain" description="LysM" evidence="5">
    <location>
        <begin position="109"/>
        <end position="155"/>
    </location>
</feature>
<dbReference type="InterPro" id="IPR036779">
    <property type="entry name" value="LysM_dom_sf"/>
</dbReference>
<comment type="caution">
    <text evidence="6">The sequence shown here is derived from an EMBL/GenBank/DDBJ whole genome shotgun (WGS) entry which is preliminary data.</text>
</comment>
<dbReference type="CDD" id="cd00118">
    <property type="entry name" value="LysM"/>
    <property type="match status" value="2"/>
</dbReference>
<feature type="region of interest" description="Disordered" evidence="4">
    <location>
        <begin position="62"/>
        <end position="94"/>
    </location>
</feature>
<gene>
    <name evidence="6" type="ORF">B0T18DRAFT_306414</name>
</gene>
<dbReference type="GO" id="GO:0008061">
    <property type="term" value="F:chitin binding"/>
    <property type="evidence" value="ECO:0007669"/>
    <property type="project" value="UniProtKB-KW"/>
</dbReference>
<accession>A0AA40K4D7</accession>
<dbReference type="Proteomes" id="UP001172155">
    <property type="component" value="Unassembled WGS sequence"/>
</dbReference>
<feature type="domain" description="LysM" evidence="5">
    <location>
        <begin position="257"/>
        <end position="302"/>
    </location>
</feature>
<keyword evidence="7" id="KW-1185">Reference proteome</keyword>
<dbReference type="EMBL" id="JAUKUD010000004">
    <property type="protein sequence ID" value="KAK0745455.1"/>
    <property type="molecule type" value="Genomic_DNA"/>
</dbReference>
<dbReference type="AlphaFoldDB" id="A0AA40K4D7"/>
<evidence type="ECO:0000256" key="1">
    <source>
        <dbReference type="ARBA" id="ARBA00022669"/>
    </source>
</evidence>
<evidence type="ECO:0000256" key="4">
    <source>
        <dbReference type="SAM" id="MobiDB-lite"/>
    </source>
</evidence>
<dbReference type="SMART" id="SM00257">
    <property type="entry name" value="LysM"/>
    <property type="match status" value="3"/>
</dbReference>
<feature type="non-terminal residue" evidence="6">
    <location>
        <position position="302"/>
    </location>
</feature>
<keyword evidence="2" id="KW-0843">Virulence</keyword>
<feature type="domain" description="LysM" evidence="5">
    <location>
        <begin position="7"/>
        <end position="52"/>
    </location>
</feature>
<dbReference type="InterPro" id="IPR018392">
    <property type="entry name" value="LysM"/>
</dbReference>
<evidence type="ECO:0000256" key="2">
    <source>
        <dbReference type="ARBA" id="ARBA00023026"/>
    </source>
</evidence>
<dbReference type="Pfam" id="PF01476">
    <property type="entry name" value="LysM"/>
    <property type="match status" value="4"/>
</dbReference>
<keyword evidence="1" id="KW-0147">Chitin-binding</keyword>